<dbReference type="AlphaFoldDB" id="A0A7T6VES0"/>
<evidence type="ECO:0000256" key="1">
    <source>
        <dbReference type="ARBA" id="ARBA00012528"/>
    </source>
</evidence>
<evidence type="ECO:0000313" key="5">
    <source>
        <dbReference type="EMBL" id="QQK02600.1"/>
    </source>
</evidence>
<dbReference type="RefSeq" id="WP_199568542.1">
    <property type="nucleotide sequence ID" value="NZ_CADEPR010000010.1"/>
</dbReference>
<dbReference type="Pfam" id="PF00990">
    <property type="entry name" value="GGDEF"/>
    <property type="match status" value="1"/>
</dbReference>
<dbReference type="InterPro" id="IPR029787">
    <property type="entry name" value="Nucleotide_cyclase"/>
</dbReference>
<sequence length="63" mass="6569">MARDRGARLPHRHDAEPAGRLSVSVGCATVSQDALSTPDALIEAADAALYRAKDAGRNRVAVA</sequence>
<evidence type="ECO:0000259" key="4">
    <source>
        <dbReference type="PROSITE" id="PS50887"/>
    </source>
</evidence>
<protein>
    <recommendedName>
        <fullName evidence="1">diguanylate cyclase</fullName>
        <ecNumber evidence="1">2.7.7.65</ecNumber>
    </recommendedName>
</protein>
<dbReference type="PANTHER" id="PTHR45138">
    <property type="entry name" value="REGULATORY COMPONENTS OF SENSORY TRANSDUCTION SYSTEM"/>
    <property type="match status" value="1"/>
</dbReference>
<dbReference type="SUPFAM" id="SSF55073">
    <property type="entry name" value="Nucleotide cyclase"/>
    <property type="match status" value="1"/>
</dbReference>
<dbReference type="GO" id="GO:0005886">
    <property type="term" value="C:plasma membrane"/>
    <property type="evidence" value="ECO:0007669"/>
    <property type="project" value="TreeGrafter"/>
</dbReference>
<evidence type="ECO:0000256" key="3">
    <source>
        <dbReference type="SAM" id="MobiDB-lite"/>
    </source>
</evidence>
<dbReference type="PANTHER" id="PTHR45138:SF9">
    <property type="entry name" value="DIGUANYLATE CYCLASE DGCM-RELATED"/>
    <property type="match status" value="1"/>
</dbReference>
<reference evidence="5 6" key="1">
    <citation type="submission" date="2020-12" db="EMBL/GenBank/DDBJ databases">
        <title>Complete genome sequence of Burkholderia anthina BJQ0011.</title>
        <authorList>
            <person name="Xu Y."/>
        </authorList>
    </citation>
    <scope>NUCLEOTIDE SEQUENCE [LARGE SCALE GENOMIC DNA]</scope>
    <source>
        <strain evidence="5 6">BJQ0011</strain>
    </source>
</reference>
<dbReference type="InterPro" id="IPR043128">
    <property type="entry name" value="Rev_trsase/Diguanyl_cyclase"/>
</dbReference>
<dbReference type="InterPro" id="IPR000160">
    <property type="entry name" value="GGDEF_dom"/>
</dbReference>
<dbReference type="PROSITE" id="PS50887">
    <property type="entry name" value="GGDEF"/>
    <property type="match status" value="1"/>
</dbReference>
<dbReference type="Gene3D" id="3.30.70.270">
    <property type="match status" value="1"/>
</dbReference>
<dbReference type="GO" id="GO:0052621">
    <property type="term" value="F:diguanylate cyclase activity"/>
    <property type="evidence" value="ECO:0007669"/>
    <property type="project" value="UniProtKB-EC"/>
</dbReference>
<dbReference type="GO" id="GO:0043709">
    <property type="term" value="P:cell adhesion involved in single-species biofilm formation"/>
    <property type="evidence" value="ECO:0007669"/>
    <property type="project" value="TreeGrafter"/>
</dbReference>
<dbReference type="EC" id="2.7.7.65" evidence="1"/>
<dbReference type="InterPro" id="IPR050469">
    <property type="entry name" value="Diguanylate_Cyclase"/>
</dbReference>
<accession>A0A7T6VES0</accession>
<organism evidence="5 6">
    <name type="scientific">Burkholderia anthina</name>
    <dbReference type="NCBI Taxonomy" id="179879"/>
    <lineage>
        <taxon>Bacteria</taxon>
        <taxon>Pseudomonadati</taxon>
        <taxon>Pseudomonadota</taxon>
        <taxon>Betaproteobacteria</taxon>
        <taxon>Burkholderiales</taxon>
        <taxon>Burkholderiaceae</taxon>
        <taxon>Burkholderia</taxon>
        <taxon>Burkholderia cepacia complex</taxon>
    </lineage>
</organism>
<dbReference type="Proteomes" id="UP000596205">
    <property type="component" value="Chromosome 1"/>
</dbReference>
<gene>
    <name evidence="5" type="ORF">JFN94_16190</name>
</gene>
<evidence type="ECO:0000256" key="2">
    <source>
        <dbReference type="ARBA" id="ARBA00034247"/>
    </source>
</evidence>
<dbReference type="EMBL" id="CP066769">
    <property type="protein sequence ID" value="QQK02600.1"/>
    <property type="molecule type" value="Genomic_DNA"/>
</dbReference>
<dbReference type="KEGG" id="bann:JFN94_16190"/>
<dbReference type="GO" id="GO:1902201">
    <property type="term" value="P:negative regulation of bacterial-type flagellum-dependent cell motility"/>
    <property type="evidence" value="ECO:0007669"/>
    <property type="project" value="TreeGrafter"/>
</dbReference>
<proteinExistence type="predicted"/>
<feature type="domain" description="GGDEF" evidence="4">
    <location>
        <begin position="1"/>
        <end position="63"/>
    </location>
</feature>
<comment type="catalytic activity">
    <reaction evidence="2">
        <text>2 GTP = 3',3'-c-di-GMP + 2 diphosphate</text>
        <dbReference type="Rhea" id="RHEA:24898"/>
        <dbReference type="ChEBI" id="CHEBI:33019"/>
        <dbReference type="ChEBI" id="CHEBI:37565"/>
        <dbReference type="ChEBI" id="CHEBI:58805"/>
        <dbReference type="EC" id="2.7.7.65"/>
    </reaction>
</comment>
<name>A0A7T6VES0_9BURK</name>
<feature type="region of interest" description="Disordered" evidence="3">
    <location>
        <begin position="1"/>
        <end position="21"/>
    </location>
</feature>
<evidence type="ECO:0000313" key="6">
    <source>
        <dbReference type="Proteomes" id="UP000596205"/>
    </source>
</evidence>
<feature type="compositionally biased region" description="Basic and acidic residues" evidence="3">
    <location>
        <begin position="1"/>
        <end position="17"/>
    </location>
</feature>